<dbReference type="EMBL" id="CTEN01000001">
    <property type="protein sequence ID" value="CQR23756.1"/>
    <property type="molecule type" value="Genomic_DNA"/>
</dbReference>
<dbReference type="Proteomes" id="UP000198604">
    <property type="component" value="Unassembled WGS sequence"/>
</dbReference>
<evidence type="ECO:0000313" key="1">
    <source>
        <dbReference type="EMBL" id="CQR23756.1"/>
    </source>
</evidence>
<dbReference type="RefSeq" id="WP_093649506.1">
    <property type="nucleotide sequence ID" value="NZ_CTEN01000001.1"/>
</dbReference>
<dbReference type="AlphaFoldDB" id="A0A0E4H681"/>
<evidence type="ECO:0000313" key="3">
    <source>
        <dbReference type="Proteomes" id="UP000198604"/>
    </source>
</evidence>
<gene>
    <name evidence="1" type="ORF">BN1356_00123</name>
    <name evidence="2" type="ORF">BN1356_02301</name>
</gene>
<organism evidence="2 3">
    <name type="scientific">Streptococcus varani</name>
    <dbReference type="NCBI Taxonomy" id="1608583"/>
    <lineage>
        <taxon>Bacteria</taxon>
        <taxon>Bacillati</taxon>
        <taxon>Bacillota</taxon>
        <taxon>Bacilli</taxon>
        <taxon>Lactobacillales</taxon>
        <taxon>Streptococcaceae</taxon>
        <taxon>Streptococcus</taxon>
    </lineage>
</organism>
<name>A0A0E4H681_9STRE</name>
<keyword evidence="3" id="KW-1185">Reference proteome</keyword>
<dbReference type="STRING" id="1608583.BN1356_00123"/>
<proteinExistence type="predicted"/>
<dbReference type="EMBL" id="CTEN01000005">
    <property type="protein sequence ID" value="CQR25955.1"/>
    <property type="molecule type" value="Genomic_DNA"/>
</dbReference>
<protein>
    <submittedName>
        <fullName evidence="2">Uncharacterized protein</fullName>
    </submittedName>
</protein>
<reference evidence="3" key="2">
    <citation type="submission" date="2015-03" db="EMBL/GenBank/DDBJ databases">
        <authorList>
            <person name="Urmite Genomes"/>
        </authorList>
    </citation>
    <scope>NUCLEOTIDE SEQUENCE [LARGE SCALE GENOMIC DNA]</scope>
    <source>
        <strain evidence="3">FF10</strain>
    </source>
</reference>
<dbReference type="OrthoDB" id="1933708at2"/>
<accession>A0A0E4H681</accession>
<reference evidence="2" key="1">
    <citation type="submission" date="2015-03" db="EMBL/GenBank/DDBJ databases">
        <authorList>
            <person name="Urmite Genomes Urmite Genomes"/>
        </authorList>
    </citation>
    <scope>NUCLEOTIDE SEQUENCE [LARGE SCALE GENOMIC DNA]</scope>
    <source>
        <strain evidence="2">FF10</strain>
    </source>
</reference>
<sequence>MKDLLSNLVLGTALIKKGNFTMKFTKKHQIVKSWVALVVAGTYTVEQVPKLFNLRDVVIEVLSEQTTEPKGE</sequence>
<evidence type="ECO:0000313" key="2">
    <source>
        <dbReference type="EMBL" id="CQR25955.1"/>
    </source>
</evidence>